<protein>
    <submittedName>
        <fullName evidence="1">Uncharacterized protein</fullName>
    </submittedName>
</protein>
<dbReference type="EMBL" id="FWYB01000019">
    <property type="protein sequence ID" value="SMD16227.1"/>
    <property type="molecule type" value="Genomic_DNA"/>
</dbReference>
<proteinExistence type="predicted"/>
<name>A0A1W2F2Q0_9SPHI</name>
<sequence length="62" mass="6937">MVYRAHKDIAQAGSPITAESIRNKFQGKDATTHTLFEAVKNHNRQMKALVGKQYPIGTLKIL</sequence>
<accession>A0A1W2F2Q0</accession>
<dbReference type="AlphaFoldDB" id="A0A1W2F2Q0"/>
<keyword evidence="2" id="KW-1185">Reference proteome</keyword>
<dbReference type="Proteomes" id="UP000192678">
    <property type="component" value="Unassembled WGS sequence"/>
</dbReference>
<evidence type="ECO:0000313" key="1">
    <source>
        <dbReference type="EMBL" id="SMD16227.1"/>
    </source>
</evidence>
<organism evidence="1 2">
    <name type="scientific">Pedobacter nyackensis</name>
    <dbReference type="NCBI Taxonomy" id="475255"/>
    <lineage>
        <taxon>Bacteria</taxon>
        <taxon>Pseudomonadati</taxon>
        <taxon>Bacteroidota</taxon>
        <taxon>Sphingobacteriia</taxon>
        <taxon>Sphingobacteriales</taxon>
        <taxon>Sphingobacteriaceae</taxon>
        <taxon>Pedobacter</taxon>
    </lineage>
</organism>
<reference evidence="1 2" key="1">
    <citation type="submission" date="2017-04" db="EMBL/GenBank/DDBJ databases">
        <authorList>
            <person name="Afonso C.L."/>
            <person name="Miller P.J."/>
            <person name="Scott M.A."/>
            <person name="Spackman E."/>
            <person name="Goraichik I."/>
            <person name="Dimitrov K.M."/>
            <person name="Suarez D.L."/>
            <person name="Swayne D.E."/>
        </authorList>
    </citation>
    <scope>NUCLEOTIDE SEQUENCE [LARGE SCALE GENOMIC DNA]</scope>
    <source>
        <strain evidence="1 2">DSM 19625</strain>
    </source>
</reference>
<evidence type="ECO:0000313" key="2">
    <source>
        <dbReference type="Proteomes" id="UP000192678"/>
    </source>
</evidence>
<dbReference type="STRING" id="475255.SAMN04488101_11954"/>
<gene>
    <name evidence="1" type="ORF">SAMN04488101_11954</name>
</gene>